<dbReference type="Pfam" id="PF00397">
    <property type="entry name" value="WW"/>
    <property type="match status" value="1"/>
</dbReference>
<evidence type="ECO:0000256" key="1">
    <source>
        <dbReference type="SAM" id="MobiDB-lite"/>
    </source>
</evidence>
<dbReference type="VEuPathDB" id="FungiDB:HMPREF1541_10352"/>
<evidence type="ECO:0000259" key="2">
    <source>
        <dbReference type="PROSITE" id="PS50020"/>
    </source>
</evidence>
<name>W2S7M1_CYPE1</name>
<dbReference type="RefSeq" id="XP_008713245.1">
    <property type="nucleotide sequence ID" value="XM_008715023.1"/>
</dbReference>
<dbReference type="SMART" id="SM00456">
    <property type="entry name" value="WW"/>
    <property type="match status" value="1"/>
</dbReference>
<evidence type="ECO:0000313" key="3">
    <source>
        <dbReference type="EMBL" id="ETN44682.1"/>
    </source>
</evidence>
<dbReference type="InterPro" id="IPR001202">
    <property type="entry name" value="WW_dom"/>
</dbReference>
<feature type="compositionally biased region" description="Polar residues" evidence="1">
    <location>
        <begin position="81"/>
        <end position="95"/>
    </location>
</feature>
<dbReference type="InterPro" id="IPR036020">
    <property type="entry name" value="WW_dom_sf"/>
</dbReference>
<feature type="compositionally biased region" description="Gly residues" evidence="1">
    <location>
        <begin position="220"/>
        <end position="249"/>
    </location>
</feature>
<organism evidence="3 4">
    <name type="scientific">Cyphellophora europaea (strain CBS 101466)</name>
    <name type="common">Phialophora europaea</name>
    <dbReference type="NCBI Taxonomy" id="1220924"/>
    <lineage>
        <taxon>Eukaryota</taxon>
        <taxon>Fungi</taxon>
        <taxon>Dikarya</taxon>
        <taxon>Ascomycota</taxon>
        <taxon>Pezizomycotina</taxon>
        <taxon>Eurotiomycetes</taxon>
        <taxon>Chaetothyriomycetidae</taxon>
        <taxon>Chaetothyriales</taxon>
        <taxon>Cyphellophoraceae</taxon>
        <taxon>Cyphellophora</taxon>
    </lineage>
</organism>
<dbReference type="GeneID" id="19977691"/>
<dbReference type="PROSITE" id="PS01159">
    <property type="entry name" value="WW_DOMAIN_1"/>
    <property type="match status" value="1"/>
</dbReference>
<proteinExistence type="predicted"/>
<feature type="compositionally biased region" description="Low complexity" evidence="1">
    <location>
        <begin position="162"/>
        <end position="181"/>
    </location>
</feature>
<dbReference type="SUPFAM" id="SSF51045">
    <property type="entry name" value="WW domain"/>
    <property type="match status" value="1"/>
</dbReference>
<dbReference type="PROSITE" id="PS50020">
    <property type="entry name" value="WW_DOMAIN_2"/>
    <property type="match status" value="1"/>
</dbReference>
<reference evidence="3 4" key="1">
    <citation type="submission" date="2013-03" db="EMBL/GenBank/DDBJ databases">
        <title>The Genome Sequence of Phialophora europaea CBS 101466.</title>
        <authorList>
            <consortium name="The Broad Institute Genomics Platform"/>
            <person name="Cuomo C."/>
            <person name="de Hoog S."/>
            <person name="Gorbushina A."/>
            <person name="Walker B."/>
            <person name="Young S.K."/>
            <person name="Zeng Q."/>
            <person name="Gargeya S."/>
            <person name="Fitzgerald M."/>
            <person name="Haas B."/>
            <person name="Abouelleil A."/>
            <person name="Allen A.W."/>
            <person name="Alvarado L."/>
            <person name="Arachchi H.M."/>
            <person name="Berlin A.M."/>
            <person name="Chapman S.B."/>
            <person name="Gainer-Dewar J."/>
            <person name="Goldberg J."/>
            <person name="Griggs A."/>
            <person name="Gujja S."/>
            <person name="Hansen M."/>
            <person name="Howarth C."/>
            <person name="Imamovic A."/>
            <person name="Ireland A."/>
            <person name="Larimer J."/>
            <person name="McCowan C."/>
            <person name="Murphy C."/>
            <person name="Pearson M."/>
            <person name="Poon T.W."/>
            <person name="Priest M."/>
            <person name="Roberts A."/>
            <person name="Saif S."/>
            <person name="Shea T."/>
            <person name="Sisk P."/>
            <person name="Sykes S."/>
            <person name="Wortman J."/>
            <person name="Nusbaum C."/>
            <person name="Birren B."/>
        </authorList>
    </citation>
    <scope>NUCLEOTIDE SEQUENCE [LARGE SCALE GENOMIC DNA]</scope>
    <source>
        <strain evidence="3 4">CBS 101466</strain>
    </source>
</reference>
<feature type="region of interest" description="Disordered" evidence="1">
    <location>
        <begin position="43"/>
        <end position="249"/>
    </location>
</feature>
<feature type="compositionally biased region" description="Low complexity" evidence="1">
    <location>
        <begin position="113"/>
        <end position="137"/>
    </location>
</feature>
<feature type="domain" description="WW" evidence="2">
    <location>
        <begin position="13"/>
        <end position="47"/>
    </location>
</feature>
<dbReference type="STRING" id="1220924.W2S7M1"/>
<protein>
    <recommendedName>
        <fullName evidence="2">WW domain-containing protein</fullName>
    </recommendedName>
</protein>
<dbReference type="CDD" id="cd00201">
    <property type="entry name" value="WW"/>
    <property type="match status" value="1"/>
</dbReference>
<dbReference type="HOGENOM" id="CLU_060150_0_0_1"/>
<keyword evidence="4" id="KW-1185">Reference proteome</keyword>
<dbReference type="EMBL" id="KB822714">
    <property type="protein sequence ID" value="ETN44682.1"/>
    <property type="molecule type" value="Genomic_DNA"/>
</dbReference>
<feature type="compositionally biased region" description="Gly residues" evidence="1">
    <location>
        <begin position="193"/>
        <end position="202"/>
    </location>
</feature>
<feature type="compositionally biased region" description="Low complexity" evidence="1">
    <location>
        <begin position="61"/>
        <end position="70"/>
    </location>
</feature>
<dbReference type="AlphaFoldDB" id="W2S7M1"/>
<dbReference type="Gene3D" id="2.20.70.10">
    <property type="match status" value="1"/>
</dbReference>
<evidence type="ECO:0000313" key="4">
    <source>
        <dbReference type="Proteomes" id="UP000030752"/>
    </source>
</evidence>
<sequence>MSDFAPPTGPPPPKVPEGWKAVYNPQYSEWFYVNLITKQSQWDKPTEPAIGPDDAPPGGAPPGYSAGGNAHTATDDKRQLESNNPYNSATATPTGETDEDMARRLQNQESNRGAADGYYGAGGAPQQNQYGAQQPGYDQNQLPPRPADRGSKGLFSKLFNKGGKQSYPQQQGYGQQGYGSPSPGPGYGPPQGQYGGYPQGPGYGPPPGQYGGYPPQGYGQPYGGGYPPQGYGQPYGGGRMGGGRRPGGGGMGAGGMALGVGGGLLGGALLANAINDGEQDAYQDGYEDGADDGGGGDDGGGE</sequence>
<dbReference type="eggNOG" id="ENOG502S2RJ">
    <property type="taxonomic scope" value="Eukaryota"/>
</dbReference>
<feature type="region of interest" description="Disordered" evidence="1">
    <location>
        <begin position="280"/>
        <end position="302"/>
    </location>
</feature>
<gene>
    <name evidence="3" type="ORF">HMPREF1541_10352</name>
</gene>
<accession>W2S7M1</accession>
<dbReference type="OrthoDB" id="2530521at2759"/>
<dbReference type="InParanoid" id="W2S7M1"/>
<dbReference type="Proteomes" id="UP000030752">
    <property type="component" value="Unassembled WGS sequence"/>
</dbReference>